<name>A0A1G2CLM4_9BACT</name>
<dbReference type="Pfam" id="PF00572">
    <property type="entry name" value="Ribosomal_L13"/>
    <property type="match status" value="1"/>
</dbReference>
<evidence type="ECO:0000256" key="3">
    <source>
        <dbReference type="ARBA" id="ARBA00023274"/>
    </source>
</evidence>
<sequence length="113" mass="13427">MDYPIDARQKPLGRVASEIAAILQGKKNPSYDPRLVGEDKALLKNYKEVIVTGRKWTEKLSYRHTGYMGHLKTLRFKERFEKDPKKVIWETVRHMLPKNFLNQKRRKNLIFVD</sequence>
<dbReference type="InterPro" id="IPR005822">
    <property type="entry name" value="Ribosomal_uL13"/>
</dbReference>
<evidence type="ECO:0000313" key="5">
    <source>
        <dbReference type="EMBL" id="OGZ02296.1"/>
    </source>
</evidence>
<comment type="caution">
    <text evidence="5">The sequence shown here is derived from an EMBL/GenBank/DDBJ whole genome shotgun (WGS) entry which is preliminary data.</text>
</comment>
<accession>A0A1G2CLM4</accession>
<dbReference type="AlphaFoldDB" id="A0A1G2CLM4"/>
<dbReference type="Proteomes" id="UP000178348">
    <property type="component" value="Unassembled WGS sequence"/>
</dbReference>
<dbReference type="SUPFAM" id="SSF52161">
    <property type="entry name" value="Ribosomal protein L13"/>
    <property type="match status" value="1"/>
</dbReference>
<dbReference type="GO" id="GO:0006412">
    <property type="term" value="P:translation"/>
    <property type="evidence" value="ECO:0007669"/>
    <property type="project" value="InterPro"/>
</dbReference>
<proteinExistence type="inferred from homology"/>
<dbReference type="NCBIfam" id="TIGR01066">
    <property type="entry name" value="rplM_bact"/>
    <property type="match status" value="1"/>
</dbReference>
<gene>
    <name evidence="5" type="ORF">A2946_00060</name>
</gene>
<evidence type="ECO:0000256" key="4">
    <source>
        <dbReference type="ARBA" id="ARBA00035499"/>
    </source>
</evidence>
<dbReference type="PANTHER" id="PTHR11545">
    <property type="entry name" value="RIBOSOMAL PROTEIN L13"/>
    <property type="match status" value="1"/>
</dbReference>
<organism evidence="5 6">
    <name type="scientific">Candidatus Liptonbacteria bacterium RIFCSPLOWO2_01_FULL_53_13</name>
    <dbReference type="NCBI Taxonomy" id="1798651"/>
    <lineage>
        <taxon>Bacteria</taxon>
        <taxon>Candidatus Liptoniibacteriota</taxon>
    </lineage>
</organism>
<dbReference type="GO" id="GO:0003729">
    <property type="term" value="F:mRNA binding"/>
    <property type="evidence" value="ECO:0007669"/>
    <property type="project" value="TreeGrafter"/>
</dbReference>
<dbReference type="GO" id="GO:0005840">
    <property type="term" value="C:ribosome"/>
    <property type="evidence" value="ECO:0007669"/>
    <property type="project" value="UniProtKB-KW"/>
</dbReference>
<dbReference type="InterPro" id="IPR005823">
    <property type="entry name" value="Ribosomal_uL13_bac-type"/>
</dbReference>
<dbReference type="PANTHER" id="PTHR11545:SF2">
    <property type="entry name" value="LARGE RIBOSOMAL SUBUNIT PROTEIN UL13M"/>
    <property type="match status" value="1"/>
</dbReference>
<dbReference type="GO" id="GO:1990904">
    <property type="term" value="C:ribonucleoprotein complex"/>
    <property type="evidence" value="ECO:0007669"/>
    <property type="project" value="UniProtKB-KW"/>
</dbReference>
<dbReference type="GO" id="GO:0003735">
    <property type="term" value="F:structural constituent of ribosome"/>
    <property type="evidence" value="ECO:0007669"/>
    <property type="project" value="InterPro"/>
</dbReference>
<reference evidence="5 6" key="1">
    <citation type="journal article" date="2016" name="Nat. Commun.">
        <title>Thousands of microbial genomes shed light on interconnected biogeochemical processes in an aquifer system.</title>
        <authorList>
            <person name="Anantharaman K."/>
            <person name="Brown C.T."/>
            <person name="Hug L.A."/>
            <person name="Sharon I."/>
            <person name="Castelle C.J."/>
            <person name="Probst A.J."/>
            <person name="Thomas B.C."/>
            <person name="Singh A."/>
            <person name="Wilkins M.J."/>
            <person name="Karaoz U."/>
            <person name="Brodie E.L."/>
            <person name="Williams K.H."/>
            <person name="Hubbard S.S."/>
            <person name="Banfield J.F."/>
        </authorList>
    </citation>
    <scope>NUCLEOTIDE SEQUENCE [LARGE SCALE GENOMIC DNA]</scope>
</reference>
<comment type="similarity">
    <text evidence="1">Belongs to the universal ribosomal protein uL13 family.</text>
</comment>
<protein>
    <recommendedName>
        <fullName evidence="4">50S ribosomal protein L13</fullName>
    </recommendedName>
</protein>
<keyword evidence="3" id="KW-0687">Ribonucleoprotein</keyword>
<evidence type="ECO:0000313" key="6">
    <source>
        <dbReference type="Proteomes" id="UP000178348"/>
    </source>
</evidence>
<evidence type="ECO:0000256" key="1">
    <source>
        <dbReference type="ARBA" id="ARBA00006227"/>
    </source>
</evidence>
<dbReference type="PIRSF" id="PIRSF002181">
    <property type="entry name" value="Ribosomal_L13"/>
    <property type="match status" value="1"/>
</dbReference>
<dbReference type="EMBL" id="MHLB01000017">
    <property type="protein sequence ID" value="OGZ02296.1"/>
    <property type="molecule type" value="Genomic_DNA"/>
</dbReference>
<dbReference type="InterPro" id="IPR036899">
    <property type="entry name" value="Ribosomal_uL13_sf"/>
</dbReference>
<dbReference type="Gene3D" id="3.90.1180.10">
    <property type="entry name" value="Ribosomal protein L13"/>
    <property type="match status" value="1"/>
</dbReference>
<evidence type="ECO:0000256" key="2">
    <source>
        <dbReference type="ARBA" id="ARBA00022980"/>
    </source>
</evidence>
<dbReference type="CDD" id="cd00392">
    <property type="entry name" value="Ribosomal_L13"/>
    <property type="match status" value="1"/>
</dbReference>
<keyword evidence="2 5" id="KW-0689">Ribosomal protein</keyword>
<dbReference type="GO" id="GO:0017148">
    <property type="term" value="P:negative regulation of translation"/>
    <property type="evidence" value="ECO:0007669"/>
    <property type="project" value="TreeGrafter"/>
</dbReference>